<protein>
    <submittedName>
        <fullName evidence="1">Uncharacterized protein</fullName>
    </submittedName>
</protein>
<organism evidence="1">
    <name type="scientific">marine sediment metagenome</name>
    <dbReference type="NCBI Taxonomy" id="412755"/>
    <lineage>
        <taxon>unclassified sequences</taxon>
        <taxon>metagenomes</taxon>
        <taxon>ecological metagenomes</taxon>
    </lineage>
</organism>
<evidence type="ECO:0000313" key="1">
    <source>
        <dbReference type="EMBL" id="KKM74533.1"/>
    </source>
</evidence>
<gene>
    <name evidence="1" type="ORF">LCGC14_1399350</name>
</gene>
<accession>A0A0F9JXT2</accession>
<dbReference type="EMBL" id="LAZR01009126">
    <property type="protein sequence ID" value="KKM74533.1"/>
    <property type="molecule type" value="Genomic_DNA"/>
</dbReference>
<sequence>MTPEQVKAVNSIKEVVQIIDNGGTNAESPEEVAASYAYLSAIKLDTPTKDNLEIALHDLMEEGAMFDFELALENAESILIKT</sequence>
<feature type="non-terminal residue" evidence="1">
    <location>
        <position position="82"/>
    </location>
</feature>
<reference evidence="1" key="1">
    <citation type="journal article" date="2015" name="Nature">
        <title>Complex archaea that bridge the gap between prokaryotes and eukaryotes.</title>
        <authorList>
            <person name="Spang A."/>
            <person name="Saw J.H."/>
            <person name="Jorgensen S.L."/>
            <person name="Zaremba-Niedzwiedzka K."/>
            <person name="Martijn J."/>
            <person name="Lind A.E."/>
            <person name="van Eijk R."/>
            <person name="Schleper C."/>
            <person name="Guy L."/>
            <person name="Ettema T.J."/>
        </authorList>
    </citation>
    <scope>NUCLEOTIDE SEQUENCE</scope>
</reference>
<dbReference type="AlphaFoldDB" id="A0A0F9JXT2"/>
<proteinExistence type="predicted"/>
<name>A0A0F9JXT2_9ZZZZ</name>
<comment type="caution">
    <text evidence="1">The sequence shown here is derived from an EMBL/GenBank/DDBJ whole genome shotgun (WGS) entry which is preliminary data.</text>
</comment>